<sequence>MKRGLMHDFTLLAILLIPVGVALNFVSSQVVQLLKLPIHFDVIGTVVVSMIAGPWVGATTGLATNLITSLTNPTSLFFAPVSISVGLLIGYLSKFGMFKRLWTTIVSGIAITIAAVVIGSPISVMVFGGATGKSIDTVTGVFLASTQDIWTSVFSSSILINSVDKILSVLIAYFIVKKMSDRYLSKMNYGDSFIQEKRNKYAVNKKQIAK</sequence>
<dbReference type="Gene3D" id="1.10.1760.20">
    <property type="match status" value="1"/>
</dbReference>
<evidence type="ECO:0000313" key="3">
    <source>
        <dbReference type="Proteomes" id="UP000641206"/>
    </source>
</evidence>
<feature type="transmembrane region" description="Helical" evidence="1">
    <location>
        <begin position="149"/>
        <end position="176"/>
    </location>
</feature>
<feature type="transmembrane region" description="Helical" evidence="1">
    <location>
        <begin position="76"/>
        <end position="93"/>
    </location>
</feature>
<dbReference type="Pfam" id="PF12822">
    <property type="entry name" value="ECF_trnsprt"/>
    <property type="match status" value="1"/>
</dbReference>
<feature type="transmembrane region" description="Helical" evidence="1">
    <location>
        <begin position="105"/>
        <end position="129"/>
    </location>
</feature>
<evidence type="ECO:0000313" key="2">
    <source>
        <dbReference type="EMBL" id="GGP07699.1"/>
    </source>
</evidence>
<keyword evidence="1" id="KW-0472">Membrane</keyword>
<dbReference type="EMBL" id="BMLW01000001">
    <property type="protein sequence ID" value="GGP07699.1"/>
    <property type="molecule type" value="Genomic_DNA"/>
</dbReference>
<protein>
    <submittedName>
        <fullName evidence="2">Membrane protein</fullName>
    </submittedName>
</protein>
<feature type="transmembrane region" description="Helical" evidence="1">
    <location>
        <begin position="38"/>
        <end position="56"/>
    </location>
</feature>
<comment type="caution">
    <text evidence="2">The sequence shown here is derived from an EMBL/GenBank/DDBJ whole genome shotgun (WGS) entry which is preliminary data.</text>
</comment>
<keyword evidence="1" id="KW-0812">Transmembrane</keyword>
<feature type="transmembrane region" description="Helical" evidence="1">
    <location>
        <begin position="6"/>
        <end position="26"/>
    </location>
</feature>
<reference evidence="3" key="1">
    <citation type="journal article" date="2019" name="Int. J. Syst. Evol. Microbiol.">
        <title>The Global Catalogue of Microorganisms (GCM) 10K type strain sequencing project: providing services to taxonomists for standard genome sequencing and annotation.</title>
        <authorList>
            <consortium name="The Broad Institute Genomics Platform"/>
            <consortium name="The Broad Institute Genome Sequencing Center for Infectious Disease"/>
            <person name="Wu L."/>
            <person name="Ma J."/>
        </authorList>
    </citation>
    <scope>NUCLEOTIDE SEQUENCE [LARGE SCALE GENOMIC DNA]</scope>
    <source>
        <strain evidence="3">CGMCC 1.7693</strain>
    </source>
</reference>
<dbReference type="Proteomes" id="UP000641206">
    <property type="component" value="Unassembled WGS sequence"/>
</dbReference>
<dbReference type="RefSeq" id="WP_188732869.1">
    <property type="nucleotide sequence ID" value="NZ_BMLW01000001.1"/>
</dbReference>
<organism evidence="2 3">
    <name type="scientific">Oceanobacillus neutriphilus</name>
    <dbReference type="NCBI Taxonomy" id="531815"/>
    <lineage>
        <taxon>Bacteria</taxon>
        <taxon>Bacillati</taxon>
        <taxon>Bacillota</taxon>
        <taxon>Bacilli</taxon>
        <taxon>Bacillales</taxon>
        <taxon>Bacillaceae</taxon>
        <taxon>Oceanobacillus</taxon>
    </lineage>
</organism>
<gene>
    <name evidence="2" type="ORF">GCM10011346_04720</name>
</gene>
<name>A0ABQ2NPW6_9BACI</name>
<dbReference type="InterPro" id="IPR024529">
    <property type="entry name" value="ECF_trnsprt_substrate-spec"/>
</dbReference>
<keyword evidence="3" id="KW-1185">Reference proteome</keyword>
<proteinExistence type="predicted"/>
<accession>A0ABQ2NPW6</accession>
<evidence type="ECO:0000256" key="1">
    <source>
        <dbReference type="SAM" id="Phobius"/>
    </source>
</evidence>
<keyword evidence="1" id="KW-1133">Transmembrane helix</keyword>